<dbReference type="AlphaFoldDB" id="A0A6M0GZ33"/>
<proteinExistence type="predicted"/>
<feature type="transmembrane region" description="Helical" evidence="1">
    <location>
        <begin position="208"/>
        <end position="228"/>
    </location>
</feature>
<feature type="transmembrane region" description="Helical" evidence="1">
    <location>
        <begin position="176"/>
        <end position="201"/>
    </location>
</feature>
<dbReference type="GO" id="GO:0008237">
    <property type="term" value="F:metallopeptidase activity"/>
    <property type="evidence" value="ECO:0007669"/>
    <property type="project" value="UniProtKB-KW"/>
</dbReference>
<feature type="transmembrane region" description="Helical" evidence="1">
    <location>
        <begin position="234"/>
        <end position="253"/>
    </location>
</feature>
<evidence type="ECO:0000313" key="2">
    <source>
        <dbReference type="EMBL" id="NEU03447.1"/>
    </source>
</evidence>
<dbReference type="RefSeq" id="WP_199868798.1">
    <property type="nucleotide sequence ID" value="NZ_JAAGPU010000001.1"/>
</dbReference>
<dbReference type="Proteomes" id="UP000481872">
    <property type="component" value="Unassembled WGS sequence"/>
</dbReference>
<keyword evidence="2" id="KW-0482">Metalloprotease</keyword>
<keyword evidence="3" id="KW-1185">Reference proteome</keyword>
<name>A0A6M0GZ33_9CLOT</name>
<keyword evidence="1" id="KW-0472">Membrane</keyword>
<organism evidence="2 3">
    <name type="scientific">Clostridium senegalense</name>
    <dbReference type="NCBI Taxonomy" id="1465809"/>
    <lineage>
        <taxon>Bacteria</taxon>
        <taxon>Bacillati</taxon>
        <taxon>Bacillota</taxon>
        <taxon>Clostridia</taxon>
        <taxon>Eubacteriales</taxon>
        <taxon>Clostridiaceae</taxon>
        <taxon>Clostridium</taxon>
    </lineage>
</organism>
<gene>
    <name evidence="2" type="ORF">G3M99_00995</name>
</gene>
<comment type="caution">
    <text evidence="2">The sequence shown here is derived from an EMBL/GenBank/DDBJ whole genome shotgun (WGS) entry which is preliminary data.</text>
</comment>
<feature type="transmembrane region" description="Helical" evidence="1">
    <location>
        <begin position="111"/>
        <end position="132"/>
    </location>
</feature>
<keyword evidence="1" id="KW-0812">Transmembrane</keyword>
<keyword evidence="2" id="KW-0378">Hydrolase</keyword>
<protein>
    <submittedName>
        <fullName evidence="2">YhfC family intramembrane metalloprotease</fullName>
    </submittedName>
</protein>
<evidence type="ECO:0000256" key="1">
    <source>
        <dbReference type="SAM" id="Phobius"/>
    </source>
</evidence>
<keyword evidence="1" id="KW-1133">Transmembrane helix</keyword>
<dbReference type="EMBL" id="JAAGPU010000001">
    <property type="protein sequence ID" value="NEU03447.1"/>
    <property type="molecule type" value="Genomic_DNA"/>
</dbReference>
<dbReference type="InterPro" id="IPR011397">
    <property type="entry name" value="YhfC"/>
</dbReference>
<dbReference type="GO" id="GO:0006508">
    <property type="term" value="P:proteolysis"/>
    <property type="evidence" value="ECO:0007669"/>
    <property type="project" value="UniProtKB-KW"/>
</dbReference>
<dbReference type="PIRSF" id="PIRSF033101">
    <property type="entry name" value="UCP033101"/>
    <property type="match status" value="1"/>
</dbReference>
<accession>A0A6M0GZ33</accession>
<sequence length="263" mass="29850">MVSGSSIFFMIITIILSIIVPIALIVFLRKKHNISLKYVIVGAIAFLLAVKLLEGSIHQYVLYNNEKTAMFLRQPIAYMLYGGLMAGIFEETARFICFKWILKKDRSFENGIAYGLGHGGIEAFLIAGSMYINNLITAIQINTGNFENLLDKVDNSTAQTLMYIKEQMIQMPSYTWIIAGIERSSSLIIQLGLSLLVLYAVREGKIRYFFLAILCHAVINFPVALYQVNAIENIIFLEEYLVIIAIVILFIIIKTRKKFKEKI</sequence>
<dbReference type="Pfam" id="PF10086">
    <property type="entry name" value="YhfC"/>
    <property type="match status" value="1"/>
</dbReference>
<feature type="transmembrane region" description="Helical" evidence="1">
    <location>
        <begin position="35"/>
        <end position="52"/>
    </location>
</feature>
<reference evidence="2 3" key="1">
    <citation type="submission" date="2020-02" db="EMBL/GenBank/DDBJ databases">
        <title>Genome assembly of a novel Clostridium senegalense strain.</title>
        <authorList>
            <person name="Gupta T.B."/>
            <person name="Jauregui R."/>
            <person name="Maclean P."/>
            <person name="Nawarathana A."/>
            <person name="Brightwell G."/>
        </authorList>
    </citation>
    <scope>NUCLEOTIDE SEQUENCE [LARGE SCALE GENOMIC DNA]</scope>
    <source>
        <strain evidence="2 3">AGRFS4</strain>
    </source>
</reference>
<feature type="transmembrane region" description="Helical" evidence="1">
    <location>
        <begin position="72"/>
        <end position="90"/>
    </location>
</feature>
<feature type="transmembrane region" description="Helical" evidence="1">
    <location>
        <begin position="6"/>
        <end position="28"/>
    </location>
</feature>
<keyword evidence="2" id="KW-0645">Protease</keyword>
<evidence type="ECO:0000313" key="3">
    <source>
        <dbReference type="Proteomes" id="UP000481872"/>
    </source>
</evidence>